<evidence type="ECO:0000313" key="8">
    <source>
        <dbReference type="Ensembl" id="ENSOGAP00000018812.1"/>
    </source>
</evidence>
<dbReference type="EMBL" id="AAQR03054392">
    <property type="status" value="NOT_ANNOTATED_CDS"/>
    <property type="molecule type" value="Genomic_DNA"/>
</dbReference>
<accession>H0XRS0</accession>
<dbReference type="OMA" id="HISATNC"/>
<dbReference type="InParanoid" id="H0XRS0"/>
<dbReference type="InterPro" id="IPR055072">
    <property type="entry name" value="Ferlin_DSRM"/>
</dbReference>
<protein>
    <recommendedName>
        <fullName evidence="7">C2 domain-containing protein</fullName>
    </recommendedName>
</protein>
<feature type="region of interest" description="Disordered" evidence="6">
    <location>
        <begin position="45"/>
        <end position="71"/>
    </location>
</feature>
<dbReference type="GO" id="GO:0016020">
    <property type="term" value="C:membrane"/>
    <property type="evidence" value="ECO:0007669"/>
    <property type="project" value="UniProtKB-SubCell"/>
</dbReference>
<evidence type="ECO:0000256" key="3">
    <source>
        <dbReference type="ARBA" id="ARBA00022737"/>
    </source>
</evidence>
<dbReference type="Pfam" id="PF16165">
    <property type="entry name" value="Ferlin_C"/>
    <property type="match status" value="1"/>
</dbReference>
<dbReference type="Pfam" id="PF22901">
    <property type="entry name" value="dsrm_Ferlin"/>
    <property type="match status" value="1"/>
</dbReference>
<dbReference type="Ensembl" id="ENSOGAT00000032113.1">
    <property type="protein sequence ID" value="ENSOGAP00000018812.1"/>
    <property type="gene ID" value="ENSOGAG00000030487.1"/>
</dbReference>
<dbReference type="PANTHER" id="PTHR12546">
    <property type="entry name" value="FER-1-LIKE"/>
    <property type="match status" value="1"/>
</dbReference>
<keyword evidence="2" id="KW-0812">Transmembrane</keyword>
<reference evidence="8" key="3">
    <citation type="submission" date="2025-09" db="UniProtKB">
        <authorList>
            <consortium name="Ensembl"/>
        </authorList>
    </citation>
    <scope>IDENTIFICATION</scope>
</reference>
<comment type="subcellular location">
    <subcellularLocation>
        <location evidence="1">Membrane</location>
        <topology evidence="1">Single-pass membrane protein</topology>
    </subcellularLocation>
</comment>
<dbReference type="AlphaFoldDB" id="H0XRS0"/>
<dbReference type="STRING" id="30611.ENSOGAP00000018812"/>
<dbReference type="GeneTree" id="ENSGT00940000160586"/>
<name>H0XRS0_OTOGA</name>
<dbReference type="SUPFAM" id="SSF49562">
    <property type="entry name" value="C2 domain (Calcium/lipid-binding domain, CaLB)"/>
    <property type="match status" value="1"/>
</dbReference>
<keyword evidence="9" id="KW-1185">Reference proteome</keyword>
<dbReference type="CDD" id="cd08374">
    <property type="entry name" value="C2F_Ferlin"/>
    <property type="match status" value="1"/>
</dbReference>
<sequence length="335" mass="38531">DGYNAWRDAFRPSQILAGLCQRCGFPAPEYRAEAVKVGSKVFLTPPEMLPPGHREEDGSRTRGVPQEAGGAPEEAQALLVLRRWQEMPDLGIQLVPEHVETRPLYHPRSPGLLQGSLHMWIDIFPRDVPAPPPVDIKPRQPISYELRVVIWNTEDVVLDDVNPLTGEMSSDIYVKSWVKGLEHDKQETDVHFNSLTGEGNFNWRFVFRFDYLPTEREVSVWRRPGPFALEEAEFRQPAAGSRQPAVLVLQVWDYDRISANDFLGSLELQLPDMVRGAWSPELCSVRLALHGAGPRCNLFRCRRLRGWWPVVKLQEEEDLMREAQEGKKRRKQRRR</sequence>
<dbReference type="InterPro" id="IPR037725">
    <property type="entry name" value="C2F_Ferlin"/>
</dbReference>
<dbReference type="Pfam" id="PF00168">
    <property type="entry name" value="C2"/>
    <property type="match status" value="2"/>
</dbReference>
<evidence type="ECO:0000256" key="5">
    <source>
        <dbReference type="ARBA" id="ARBA00023136"/>
    </source>
</evidence>
<evidence type="ECO:0000259" key="7">
    <source>
        <dbReference type="PROSITE" id="PS50004"/>
    </source>
</evidence>
<keyword evidence="5" id="KW-0472">Membrane</keyword>
<evidence type="ECO:0000256" key="2">
    <source>
        <dbReference type="ARBA" id="ARBA00022692"/>
    </source>
</evidence>
<dbReference type="Proteomes" id="UP000005225">
    <property type="component" value="Unassembled WGS sequence"/>
</dbReference>
<keyword evidence="3" id="KW-0677">Repeat</keyword>
<dbReference type="PANTHER" id="PTHR12546:SF36">
    <property type="entry name" value="FER-1-LIKE PROTEIN 4"/>
    <property type="match status" value="1"/>
</dbReference>
<evidence type="ECO:0000313" key="9">
    <source>
        <dbReference type="Proteomes" id="UP000005225"/>
    </source>
</evidence>
<proteinExistence type="predicted"/>
<dbReference type="InterPro" id="IPR000008">
    <property type="entry name" value="C2_dom"/>
</dbReference>
<dbReference type="eggNOG" id="KOG1326">
    <property type="taxonomic scope" value="Eukaryota"/>
</dbReference>
<feature type="domain" description="C2" evidence="7">
    <location>
        <begin position="128"/>
        <end position="283"/>
    </location>
</feature>
<dbReference type="InterPro" id="IPR037721">
    <property type="entry name" value="Ferlin"/>
</dbReference>
<dbReference type="SMART" id="SM00239">
    <property type="entry name" value="C2"/>
    <property type="match status" value="1"/>
</dbReference>
<dbReference type="InterPro" id="IPR032362">
    <property type="entry name" value="Ferlin_C"/>
</dbReference>
<evidence type="ECO:0000256" key="4">
    <source>
        <dbReference type="ARBA" id="ARBA00022989"/>
    </source>
</evidence>
<dbReference type="HOGENOM" id="CLU_786530_0_0_1"/>
<organism evidence="8 9">
    <name type="scientific">Otolemur garnettii</name>
    <name type="common">Small-eared galago</name>
    <name type="synonym">Garnett's greater bushbaby</name>
    <dbReference type="NCBI Taxonomy" id="30611"/>
    <lineage>
        <taxon>Eukaryota</taxon>
        <taxon>Metazoa</taxon>
        <taxon>Chordata</taxon>
        <taxon>Craniata</taxon>
        <taxon>Vertebrata</taxon>
        <taxon>Euteleostomi</taxon>
        <taxon>Mammalia</taxon>
        <taxon>Eutheria</taxon>
        <taxon>Euarchontoglires</taxon>
        <taxon>Primates</taxon>
        <taxon>Strepsirrhini</taxon>
        <taxon>Lorisiformes</taxon>
        <taxon>Galagidae</taxon>
        <taxon>Otolemur</taxon>
    </lineage>
</organism>
<dbReference type="InterPro" id="IPR035892">
    <property type="entry name" value="C2_domain_sf"/>
</dbReference>
<evidence type="ECO:0000256" key="6">
    <source>
        <dbReference type="SAM" id="MobiDB-lite"/>
    </source>
</evidence>
<evidence type="ECO:0000256" key="1">
    <source>
        <dbReference type="ARBA" id="ARBA00004167"/>
    </source>
</evidence>
<reference evidence="9" key="1">
    <citation type="submission" date="2011-03" db="EMBL/GenBank/DDBJ databases">
        <title>Version 3 of the genome sequence of Otolemur garnettii (Bushbaby).</title>
        <authorList>
            <consortium name="The Broad Institute Genome Sequencing Platform"/>
            <person name="Di Palma F."/>
            <person name="Johnson J."/>
            <person name="Lander E.S."/>
            <person name="Lindblad-Toh K."/>
            <person name="Jaffe D.B."/>
            <person name="Gnerre S."/>
            <person name="MacCallum I."/>
            <person name="Przybylski D."/>
            <person name="Ribeiro F.J."/>
            <person name="Burton J.N."/>
            <person name="Walker B.J."/>
            <person name="Sharpe T."/>
            <person name="Hall G."/>
        </authorList>
    </citation>
    <scope>NUCLEOTIDE SEQUENCE [LARGE SCALE GENOMIC DNA]</scope>
</reference>
<keyword evidence="4" id="KW-1133">Transmembrane helix</keyword>
<dbReference type="Gene3D" id="2.60.40.150">
    <property type="entry name" value="C2 domain"/>
    <property type="match status" value="1"/>
</dbReference>
<dbReference type="GO" id="GO:0007009">
    <property type="term" value="P:plasma membrane organization"/>
    <property type="evidence" value="ECO:0007669"/>
    <property type="project" value="TreeGrafter"/>
</dbReference>
<dbReference type="PROSITE" id="PS50004">
    <property type="entry name" value="C2"/>
    <property type="match status" value="1"/>
</dbReference>
<reference evidence="8" key="2">
    <citation type="submission" date="2025-08" db="UniProtKB">
        <authorList>
            <consortium name="Ensembl"/>
        </authorList>
    </citation>
    <scope>IDENTIFICATION</scope>
</reference>